<dbReference type="OrthoDB" id="5211809at2759"/>
<evidence type="ECO:0000313" key="8">
    <source>
        <dbReference type="EMBL" id="KFG26665.1"/>
    </source>
</evidence>
<sequence length="114" mass="13607">MHIPTNEIKEVQRFIFDKGCIVVQFDRTLKPHPYVNVANFKVMKIVRSLYSMGCVEKFFAWRDAYYVITKKGIEYIRRKHYLTENDYPSLYDSDPLAETKTVDQEGEEEIIFKE</sequence>
<dbReference type="Gene3D" id="1.10.10.10">
    <property type="entry name" value="Winged helix-like DNA-binding domain superfamily/Winged helix DNA-binding domain"/>
    <property type="match status" value="1"/>
</dbReference>
<feature type="domain" description="Plectin/eS10 N-terminal" evidence="6">
    <location>
        <begin position="3"/>
        <end position="91"/>
    </location>
</feature>
<evidence type="ECO:0000259" key="6">
    <source>
        <dbReference type="Pfam" id="PF03501"/>
    </source>
</evidence>
<evidence type="ECO:0000313" key="7">
    <source>
        <dbReference type="EMBL" id="EHY66640.1"/>
    </source>
</evidence>
<dbReference type="GO" id="GO:0022627">
    <property type="term" value="C:cytosolic small ribosomal subunit"/>
    <property type="evidence" value="ECO:0007669"/>
    <property type="project" value="TreeGrafter"/>
</dbReference>
<accession>A0A086J3E7</accession>
<dbReference type="STRING" id="944018.H8Z9K9"/>
<dbReference type="PANTHER" id="PTHR12146">
    <property type="entry name" value="40S RIBOSOMAL PROTEIN S10"/>
    <property type="match status" value="1"/>
</dbReference>
<accession>H8Z9K9</accession>
<dbReference type="GO" id="GO:0003735">
    <property type="term" value="F:structural constituent of ribosome"/>
    <property type="evidence" value="ECO:0007669"/>
    <property type="project" value="TreeGrafter"/>
</dbReference>
<dbReference type="InterPro" id="IPR036388">
    <property type="entry name" value="WH-like_DNA-bd_sf"/>
</dbReference>
<evidence type="ECO:0000256" key="3">
    <source>
        <dbReference type="ARBA" id="ARBA00022490"/>
    </source>
</evidence>
<gene>
    <name evidence="7" type="ORF">NERG_00280</name>
    <name evidence="8" type="ORF">NESG_00816</name>
</gene>
<dbReference type="EMBL" id="AKIJ01000002">
    <property type="protein sequence ID" value="KFG26665.1"/>
    <property type="molecule type" value="Genomic_DNA"/>
</dbReference>
<dbReference type="InterPro" id="IPR037447">
    <property type="entry name" value="Ribosomal_eS10"/>
</dbReference>
<proteinExistence type="inferred from homology"/>
<dbReference type="GO" id="GO:0003723">
    <property type="term" value="F:RNA binding"/>
    <property type="evidence" value="ECO:0007669"/>
    <property type="project" value="TreeGrafter"/>
</dbReference>
<evidence type="ECO:0000256" key="1">
    <source>
        <dbReference type="ARBA" id="ARBA00004496"/>
    </source>
</evidence>
<dbReference type="PANTHER" id="PTHR12146:SF0">
    <property type="entry name" value="RIBOSOMAL PROTEIN S10"/>
    <property type="match status" value="1"/>
</dbReference>
<protein>
    <recommendedName>
        <fullName evidence="6">Plectin/eS10 N-terminal domain-containing protein</fullName>
    </recommendedName>
</protein>
<dbReference type="Proteomes" id="UP000054524">
    <property type="component" value="Unassembled WGS sequence"/>
</dbReference>
<keyword evidence="5" id="KW-0687">Ribonucleoprotein</keyword>
<evidence type="ECO:0000313" key="9">
    <source>
        <dbReference type="Proteomes" id="UP000054524"/>
    </source>
</evidence>
<evidence type="ECO:0000256" key="2">
    <source>
        <dbReference type="ARBA" id="ARBA00007278"/>
    </source>
</evidence>
<dbReference type="AlphaFoldDB" id="H8Z9K9"/>
<name>H8Z9K9_NEMA1</name>
<organism evidence="7">
    <name type="scientific">Nematocida ausubeli (strain ATCC PRA-371 / ERTm2)</name>
    <name type="common">Nematode killer fungus</name>
    <dbReference type="NCBI Taxonomy" id="1913371"/>
    <lineage>
        <taxon>Eukaryota</taxon>
        <taxon>Fungi</taxon>
        <taxon>Fungi incertae sedis</taxon>
        <taxon>Microsporidia</taxon>
        <taxon>Nematocida</taxon>
    </lineage>
</organism>
<reference evidence="7" key="1">
    <citation type="submission" date="2011-03" db="EMBL/GenBank/DDBJ databases">
        <title>The Genome Sequence of Nematocida sp1 strain ERTm2.</title>
        <authorList>
            <consortium name="The Broad Institute Genome Sequencing Platform"/>
            <consortium name="The Broad Institute Genome Sequencing Center for Infectious Disease"/>
            <person name="Cuomo C."/>
            <person name="Troemel E."/>
            <person name="Young S.K."/>
            <person name="Zeng Q."/>
            <person name="Gargeya S."/>
            <person name="Fitzgerald M."/>
            <person name="Haas B."/>
            <person name="Abouelleil A."/>
            <person name="Alvarado L."/>
            <person name="Arachchi H.M."/>
            <person name="Berlin A."/>
            <person name="Brown A."/>
            <person name="Chapman S.B."/>
            <person name="Chen Z."/>
            <person name="Dunbar C."/>
            <person name="Freedman E."/>
            <person name="Gearin G."/>
            <person name="Gellesch M."/>
            <person name="Goldberg J."/>
            <person name="Griggs A."/>
            <person name="Gujja S."/>
            <person name="Heilman E.R."/>
            <person name="Heiman D."/>
            <person name="Howarth C."/>
            <person name="Larson L."/>
            <person name="Lui A."/>
            <person name="MacDonald P.J.P."/>
            <person name="Mehta T."/>
            <person name="Montmayeur A."/>
            <person name="Murphy C."/>
            <person name="Neiman D."/>
            <person name="Pearson M."/>
            <person name="Priest M."/>
            <person name="Roberts A."/>
            <person name="Saif S."/>
            <person name="Shea T."/>
            <person name="Shenoy N."/>
            <person name="Sisk P."/>
            <person name="Stolte C."/>
            <person name="Sykes S."/>
            <person name="White J."/>
            <person name="Yandava C."/>
            <person name="Wortman J."/>
            <person name="Nusbaum C."/>
            <person name="Birren B."/>
        </authorList>
    </citation>
    <scope>NUCLEOTIDE SEQUENCE</scope>
    <source>
        <strain evidence="7">ERTm2</strain>
    </source>
</reference>
<evidence type="ECO:0000256" key="4">
    <source>
        <dbReference type="ARBA" id="ARBA00022980"/>
    </source>
</evidence>
<comment type="subcellular location">
    <subcellularLocation>
        <location evidence="1">Cytoplasm</location>
    </subcellularLocation>
</comment>
<dbReference type="HOGENOM" id="CLU_089349_4_1_1"/>
<comment type="similarity">
    <text evidence="2">Belongs to the eukaryotic ribosomal protein eS10 family.</text>
</comment>
<evidence type="ECO:0000256" key="5">
    <source>
        <dbReference type="ARBA" id="ARBA00023274"/>
    </source>
</evidence>
<dbReference type="Proteomes" id="UP000005622">
    <property type="component" value="Unassembled WGS sequence"/>
</dbReference>
<keyword evidence="4" id="KW-0689">Ribosomal protein</keyword>
<keyword evidence="3" id="KW-0963">Cytoplasm</keyword>
<dbReference type="InterPro" id="IPR005326">
    <property type="entry name" value="Plectin_eS10_N"/>
</dbReference>
<reference evidence="8" key="2">
    <citation type="submission" date="2012-10" db="EMBL/GenBank/DDBJ databases">
        <authorList>
            <consortium name="The Broad Institute Genome Sequencing Platform"/>
            <consortium name="The Broad Institute Genome Sequencing Center for Infectious Disease"/>
            <person name="Cuomo C."/>
            <person name="Troemel E."/>
            <person name="Walker B."/>
            <person name="Young S.K."/>
            <person name="Zeng Q."/>
            <person name="Gargeya S."/>
            <person name="Fitzgerald M."/>
            <person name="Haas B."/>
            <person name="Abouelleil A."/>
            <person name="Alvarado L."/>
            <person name="Arachchi H.M."/>
            <person name="Berlin A.M."/>
            <person name="Chapman S.B."/>
            <person name="Goldberg J."/>
            <person name="Griggs A."/>
            <person name="Gujja S."/>
            <person name="Hansen M."/>
            <person name="Howarth C."/>
            <person name="Imamovic A."/>
            <person name="Larimer J."/>
            <person name="McCowan C."/>
            <person name="Murphy C."/>
            <person name="Neiman D."/>
            <person name="Pearson M."/>
            <person name="Priest M."/>
            <person name="Roberts A."/>
            <person name="Saif S."/>
            <person name="Shea T."/>
            <person name="Sisk P."/>
            <person name="Sykes S."/>
            <person name="Wortman J."/>
            <person name="Nusbaum C."/>
            <person name="Birren B."/>
        </authorList>
    </citation>
    <scope>NUCLEOTIDE SEQUENCE</scope>
    <source>
        <strain evidence="8">ERTm6</strain>
    </source>
</reference>
<keyword evidence="9" id="KW-1185">Reference proteome</keyword>
<dbReference type="Pfam" id="PF03501">
    <property type="entry name" value="S10_plectin"/>
    <property type="match status" value="1"/>
</dbReference>
<reference evidence="8 9" key="3">
    <citation type="journal article" date="2014" name="Genome Announc.">
        <title>Genome Sequence of the Microsporidian Species Nematocida sp1 Strain ERTm6 (ATCC PRA-372).</title>
        <authorList>
            <person name="Bakowski M.A."/>
            <person name="Priest M."/>
            <person name="Young S."/>
            <person name="Cuomo C.A."/>
            <person name="Troemel E.R."/>
        </authorList>
    </citation>
    <scope>NUCLEOTIDE SEQUENCE [LARGE SCALE GENOMIC DNA]</scope>
    <source>
        <strain evidence="8 9">ERTm6</strain>
    </source>
</reference>
<dbReference type="EMBL" id="JH604633">
    <property type="protein sequence ID" value="EHY66640.1"/>
    <property type="molecule type" value="Genomic_DNA"/>
</dbReference>